<dbReference type="AlphaFoldDB" id="A0A9N9JS63"/>
<reference evidence="1" key="1">
    <citation type="submission" date="2021-06" db="EMBL/GenBank/DDBJ databases">
        <authorList>
            <person name="Kallberg Y."/>
            <person name="Tangrot J."/>
            <person name="Rosling A."/>
        </authorList>
    </citation>
    <scope>NUCLEOTIDE SEQUENCE</scope>
    <source>
        <strain evidence="1">CL551</strain>
    </source>
</reference>
<comment type="caution">
    <text evidence="1">The sequence shown here is derived from an EMBL/GenBank/DDBJ whole genome shotgun (WGS) entry which is preliminary data.</text>
</comment>
<evidence type="ECO:0000313" key="1">
    <source>
        <dbReference type="EMBL" id="CAG8791423.1"/>
    </source>
</evidence>
<accession>A0A9N9JS63</accession>
<feature type="non-terminal residue" evidence="1">
    <location>
        <position position="1"/>
    </location>
</feature>
<evidence type="ECO:0000313" key="2">
    <source>
        <dbReference type="Proteomes" id="UP000789342"/>
    </source>
</evidence>
<keyword evidence="2" id="KW-1185">Reference proteome</keyword>
<gene>
    <name evidence="1" type="ORF">AMORRO_LOCUS18178</name>
</gene>
<dbReference type="Proteomes" id="UP000789342">
    <property type="component" value="Unassembled WGS sequence"/>
</dbReference>
<dbReference type="EMBL" id="CAJVPV010061928">
    <property type="protein sequence ID" value="CAG8791423.1"/>
    <property type="molecule type" value="Genomic_DNA"/>
</dbReference>
<proteinExistence type="predicted"/>
<sequence length="48" mass="5635">GVENIRHGIYQNLKNVLVKILKVSSEEYDDIMHTSVKEMRELNSYHFG</sequence>
<organism evidence="1 2">
    <name type="scientific">Acaulospora morrowiae</name>
    <dbReference type="NCBI Taxonomy" id="94023"/>
    <lineage>
        <taxon>Eukaryota</taxon>
        <taxon>Fungi</taxon>
        <taxon>Fungi incertae sedis</taxon>
        <taxon>Mucoromycota</taxon>
        <taxon>Glomeromycotina</taxon>
        <taxon>Glomeromycetes</taxon>
        <taxon>Diversisporales</taxon>
        <taxon>Acaulosporaceae</taxon>
        <taxon>Acaulospora</taxon>
    </lineage>
</organism>
<protein>
    <submittedName>
        <fullName evidence="1">3021_t:CDS:1</fullName>
    </submittedName>
</protein>
<feature type="non-terminal residue" evidence="1">
    <location>
        <position position="48"/>
    </location>
</feature>
<name>A0A9N9JS63_9GLOM</name>